<organism evidence="1">
    <name type="scientific">marine metagenome</name>
    <dbReference type="NCBI Taxonomy" id="408172"/>
    <lineage>
        <taxon>unclassified sequences</taxon>
        <taxon>metagenomes</taxon>
        <taxon>ecological metagenomes</taxon>
    </lineage>
</organism>
<protein>
    <submittedName>
        <fullName evidence="1">Uncharacterized protein</fullName>
    </submittedName>
</protein>
<accession>A0A381R209</accession>
<sequence>MFKNQTRYRRVEDAVAEGKTFRRASYVAVAIGSRCGYANLCPRGVNSQNVRVLRR</sequence>
<proteinExistence type="predicted"/>
<dbReference type="EMBL" id="UINC01001638">
    <property type="protein sequence ID" value="SUZ85520.1"/>
    <property type="molecule type" value="Genomic_DNA"/>
</dbReference>
<dbReference type="AlphaFoldDB" id="A0A381R209"/>
<reference evidence="1" key="1">
    <citation type="submission" date="2018-05" db="EMBL/GenBank/DDBJ databases">
        <authorList>
            <person name="Lanie J.A."/>
            <person name="Ng W.-L."/>
            <person name="Kazmierczak K.M."/>
            <person name="Andrzejewski T.M."/>
            <person name="Davidsen T.M."/>
            <person name="Wayne K.J."/>
            <person name="Tettelin H."/>
            <person name="Glass J.I."/>
            <person name="Rusch D."/>
            <person name="Podicherti R."/>
            <person name="Tsui H.-C.T."/>
            <person name="Winkler M.E."/>
        </authorList>
    </citation>
    <scope>NUCLEOTIDE SEQUENCE</scope>
</reference>
<gene>
    <name evidence="1" type="ORF">METZ01_LOCUS38374</name>
</gene>
<name>A0A381R209_9ZZZZ</name>
<evidence type="ECO:0000313" key="1">
    <source>
        <dbReference type="EMBL" id="SUZ85520.1"/>
    </source>
</evidence>